<sequence>MCNVLVSQHKDWDPVDAIQSHLGPVSHGASLETNGPTRSKKPIESQGRKKKDINPGDYILLKDCNREKLGLRWKGPYQVFLTTEAAVKMLSTKRVKAQGRYLPHHRPIHVDGVLLAGYRRCVDGSCGTY</sequence>
<accession>A0A401SLY0</accession>
<dbReference type="OrthoDB" id="8947436at2759"/>
<dbReference type="Proteomes" id="UP000287033">
    <property type="component" value="Unassembled WGS sequence"/>
</dbReference>
<keyword evidence="3" id="KW-1185">Reference proteome</keyword>
<organism evidence="2 3">
    <name type="scientific">Chiloscyllium punctatum</name>
    <name type="common">Brownbanded bambooshark</name>
    <name type="synonym">Hemiscyllium punctatum</name>
    <dbReference type="NCBI Taxonomy" id="137246"/>
    <lineage>
        <taxon>Eukaryota</taxon>
        <taxon>Metazoa</taxon>
        <taxon>Chordata</taxon>
        <taxon>Craniata</taxon>
        <taxon>Vertebrata</taxon>
        <taxon>Chondrichthyes</taxon>
        <taxon>Elasmobranchii</taxon>
        <taxon>Galeomorphii</taxon>
        <taxon>Galeoidea</taxon>
        <taxon>Orectolobiformes</taxon>
        <taxon>Hemiscylliidae</taxon>
        <taxon>Chiloscyllium</taxon>
    </lineage>
</organism>
<dbReference type="Gene3D" id="2.30.30.850">
    <property type="match status" value="1"/>
</dbReference>
<evidence type="ECO:0000256" key="1">
    <source>
        <dbReference type="SAM" id="MobiDB-lite"/>
    </source>
</evidence>
<proteinExistence type="predicted"/>
<name>A0A401SLY0_CHIPU</name>
<protein>
    <submittedName>
        <fullName evidence="2">Uncharacterized protein</fullName>
    </submittedName>
</protein>
<evidence type="ECO:0000313" key="3">
    <source>
        <dbReference type="Proteomes" id="UP000287033"/>
    </source>
</evidence>
<feature type="region of interest" description="Disordered" evidence="1">
    <location>
        <begin position="23"/>
        <end position="54"/>
    </location>
</feature>
<dbReference type="EMBL" id="BEZZ01000360">
    <property type="protein sequence ID" value="GCC31407.1"/>
    <property type="molecule type" value="Genomic_DNA"/>
</dbReference>
<comment type="caution">
    <text evidence="2">The sequence shown here is derived from an EMBL/GenBank/DDBJ whole genome shotgun (WGS) entry which is preliminary data.</text>
</comment>
<evidence type="ECO:0000313" key="2">
    <source>
        <dbReference type="EMBL" id="GCC31407.1"/>
    </source>
</evidence>
<reference evidence="2 3" key="1">
    <citation type="journal article" date="2018" name="Nat. Ecol. Evol.">
        <title>Shark genomes provide insights into elasmobranch evolution and the origin of vertebrates.</title>
        <authorList>
            <person name="Hara Y"/>
            <person name="Yamaguchi K"/>
            <person name="Onimaru K"/>
            <person name="Kadota M"/>
            <person name="Koyanagi M"/>
            <person name="Keeley SD"/>
            <person name="Tatsumi K"/>
            <person name="Tanaka K"/>
            <person name="Motone F"/>
            <person name="Kageyama Y"/>
            <person name="Nozu R"/>
            <person name="Adachi N"/>
            <person name="Nishimura O"/>
            <person name="Nakagawa R"/>
            <person name="Tanegashima C"/>
            <person name="Kiyatake I"/>
            <person name="Matsumoto R"/>
            <person name="Murakumo K"/>
            <person name="Nishida K"/>
            <person name="Terakita A"/>
            <person name="Kuratani S"/>
            <person name="Sato K"/>
            <person name="Hyodo S Kuraku.S."/>
        </authorList>
    </citation>
    <scope>NUCLEOTIDE SEQUENCE [LARGE SCALE GENOMIC DNA]</scope>
</reference>
<gene>
    <name evidence="2" type="ORF">chiPu_0009865</name>
</gene>
<dbReference type="AlphaFoldDB" id="A0A401SLY0"/>